<dbReference type="EMBL" id="BNBC01000055">
    <property type="protein sequence ID" value="GHF08947.1"/>
    <property type="molecule type" value="Genomic_DNA"/>
</dbReference>
<dbReference type="SUPFAM" id="SSF81606">
    <property type="entry name" value="PP2C-like"/>
    <property type="match status" value="1"/>
</dbReference>
<evidence type="ECO:0000313" key="19">
    <source>
        <dbReference type="Proteomes" id="UP000641386"/>
    </source>
</evidence>
<dbReference type="Pfam" id="PF08448">
    <property type="entry name" value="PAS_4"/>
    <property type="match status" value="1"/>
</dbReference>
<dbReference type="Pfam" id="PF01590">
    <property type="entry name" value="GAF"/>
    <property type="match status" value="1"/>
</dbReference>
<evidence type="ECO:0000256" key="1">
    <source>
        <dbReference type="ARBA" id="ARBA00013081"/>
    </source>
</evidence>
<evidence type="ECO:0000256" key="8">
    <source>
        <dbReference type="ARBA" id="ARBA00022840"/>
    </source>
</evidence>
<dbReference type="SMART" id="SM00065">
    <property type="entry name" value="GAF"/>
    <property type="match status" value="1"/>
</dbReference>
<keyword evidence="8" id="KW-0067">ATP-binding</keyword>
<reference evidence="18" key="2">
    <citation type="submission" date="2020-09" db="EMBL/GenBank/DDBJ databases">
        <authorList>
            <person name="Sun Q."/>
            <person name="Ohkuma M."/>
        </authorList>
    </citation>
    <scope>NUCLEOTIDE SEQUENCE</scope>
    <source>
        <strain evidence="18">JCM 3302</strain>
    </source>
</reference>
<dbReference type="InterPro" id="IPR035965">
    <property type="entry name" value="PAS-like_dom_sf"/>
</dbReference>
<protein>
    <recommendedName>
        <fullName evidence="1">protein-serine/threonine phosphatase</fullName>
        <ecNumber evidence="1">3.1.3.16</ecNumber>
    </recommendedName>
    <alternativeName>
        <fullName evidence="15">Protein-serine/threonine phosphatase</fullName>
    </alternativeName>
    <alternativeName>
        <fullName evidence="14">Serine/threonine-protein kinase</fullName>
    </alternativeName>
</protein>
<proteinExistence type="predicted"/>
<keyword evidence="2" id="KW-0597">Phosphoprotein</keyword>
<evidence type="ECO:0000256" key="7">
    <source>
        <dbReference type="ARBA" id="ARBA00022801"/>
    </source>
</evidence>
<comment type="function">
    <text evidence="13">Primarily acts as an independent SigF regulator that is sensitive to the osmosensory signal, mediating the cross talk of PknD with the SigF regulon. Possesses both phosphatase and kinase activities. The kinase domain functions as a classic anti-sigma factor-like kinase to phosphorylate the anti-anti-sigma factor domain at the canonical regulatory site, and the phosphatase domain antagonizes this activity.</text>
</comment>
<dbReference type="Gene3D" id="3.60.40.10">
    <property type="entry name" value="PPM-type phosphatase domain"/>
    <property type="match status" value="1"/>
</dbReference>
<gene>
    <name evidence="18" type="ORF">GCM10014715_75970</name>
</gene>
<organism evidence="18 19">
    <name type="scientific">Streptomyces spiralis</name>
    <dbReference type="NCBI Taxonomy" id="66376"/>
    <lineage>
        <taxon>Bacteria</taxon>
        <taxon>Bacillati</taxon>
        <taxon>Actinomycetota</taxon>
        <taxon>Actinomycetes</taxon>
        <taxon>Kitasatosporales</taxon>
        <taxon>Streptomycetaceae</taxon>
        <taxon>Streptomyces</taxon>
    </lineage>
</organism>
<keyword evidence="4" id="KW-0479">Metal-binding</keyword>
<dbReference type="SMART" id="SM00091">
    <property type="entry name" value="PAS"/>
    <property type="match status" value="1"/>
</dbReference>
<dbReference type="InterPro" id="IPR003018">
    <property type="entry name" value="GAF"/>
</dbReference>
<keyword evidence="3" id="KW-0808">Transferase</keyword>
<dbReference type="SUPFAM" id="SSF55785">
    <property type="entry name" value="PYP-like sensor domain (PAS domain)"/>
    <property type="match status" value="1"/>
</dbReference>
<evidence type="ECO:0000256" key="15">
    <source>
        <dbReference type="ARBA" id="ARBA00081350"/>
    </source>
</evidence>
<dbReference type="AlphaFoldDB" id="A0A919AHV4"/>
<evidence type="ECO:0000256" key="13">
    <source>
        <dbReference type="ARBA" id="ARBA00056274"/>
    </source>
</evidence>
<dbReference type="InterPro" id="IPR001932">
    <property type="entry name" value="PPM-type_phosphatase-like_dom"/>
</dbReference>
<dbReference type="Gene3D" id="3.30.450.40">
    <property type="match status" value="1"/>
</dbReference>
<reference evidence="18" key="1">
    <citation type="journal article" date="2014" name="Int. J. Syst. Evol. Microbiol.">
        <title>Complete genome sequence of Corynebacterium casei LMG S-19264T (=DSM 44701T), isolated from a smear-ripened cheese.</title>
        <authorList>
            <consortium name="US DOE Joint Genome Institute (JGI-PGF)"/>
            <person name="Walter F."/>
            <person name="Albersmeier A."/>
            <person name="Kalinowski J."/>
            <person name="Ruckert C."/>
        </authorList>
    </citation>
    <scope>NUCLEOTIDE SEQUENCE</scope>
    <source>
        <strain evidence="18">JCM 3302</strain>
    </source>
</reference>
<accession>A0A919AHV4</accession>
<evidence type="ECO:0000256" key="4">
    <source>
        <dbReference type="ARBA" id="ARBA00022723"/>
    </source>
</evidence>
<comment type="caution">
    <text evidence="18">The sequence shown here is derived from an EMBL/GenBank/DDBJ whole genome shotgun (WGS) entry which is preliminary data.</text>
</comment>
<dbReference type="FunFam" id="3.60.40.10:FF:000005">
    <property type="entry name" value="Serine/threonine protein phosphatase"/>
    <property type="match status" value="1"/>
</dbReference>
<dbReference type="PANTHER" id="PTHR43156:SF2">
    <property type="entry name" value="STAGE II SPORULATION PROTEIN E"/>
    <property type="match status" value="1"/>
</dbReference>
<feature type="region of interest" description="Disordered" evidence="16">
    <location>
        <begin position="569"/>
        <end position="617"/>
    </location>
</feature>
<name>A0A919AHV4_9ACTN</name>
<feature type="domain" description="PAS" evidence="17">
    <location>
        <begin position="16"/>
        <end position="61"/>
    </location>
</feature>
<evidence type="ECO:0000256" key="2">
    <source>
        <dbReference type="ARBA" id="ARBA00022553"/>
    </source>
</evidence>
<dbReference type="GO" id="GO:0046872">
    <property type="term" value="F:metal ion binding"/>
    <property type="evidence" value="ECO:0007669"/>
    <property type="project" value="UniProtKB-KW"/>
</dbReference>
<keyword evidence="6" id="KW-0418">Kinase</keyword>
<dbReference type="SUPFAM" id="SSF55781">
    <property type="entry name" value="GAF domain-like"/>
    <property type="match status" value="1"/>
</dbReference>
<evidence type="ECO:0000256" key="12">
    <source>
        <dbReference type="ARBA" id="ARBA00047761"/>
    </source>
</evidence>
<keyword evidence="5" id="KW-0547">Nucleotide-binding</keyword>
<dbReference type="InterPro" id="IPR013656">
    <property type="entry name" value="PAS_4"/>
</dbReference>
<evidence type="ECO:0000256" key="10">
    <source>
        <dbReference type="ARBA" id="ARBA00022912"/>
    </source>
</evidence>
<evidence type="ECO:0000256" key="9">
    <source>
        <dbReference type="ARBA" id="ARBA00022842"/>
    </source>
</evidence>
<dbReference type="Proteomes" id="UP000641386">
    <property type="component" value="Unassembled WGS sequence"/>
</dbReference>
<keyword evidence="11" id="KW-0464">Manganese</keyword>
<evidence type="ECO:0000256" key="6">
    <source>
        <dbReference type="ARBA" id="ARBA00022777"/>
    </source>
</evidence>
<dbReference type="PROSITE" id="PS50112">
    <property type="entry name" value="PAS"/>
    <property type="match status" value="1"/>
</dbReference>
<dbReference type="InterPro" id="IPR052016">
    <property type="entry name" value="Bact_Sigma-Reg"/>
</dbReference>
<evidence type="ECO:0000313" key="18">
    <source>
        <dbReference type="EMBL" id="GHF08947.1"/>
    </source>
</evidence>
<dbReference type="CDD" id="cd00130">
    <property type="entry name" value="PAS"/>
    <property type="match status" value="1"/>
</dbReference>
<dbReference type="GO" id="GO:0004722">
    <property type="term" value="F:protein serine/threonine phosphatase activity"/>
    <property type="evidence" value="ECO:0007669"/>
    <property type="project" value="UniProtKB-EC"/>
</dbReference>
<evidence type="ECO:0000256" key="5">
    <source>
        <dbReference type="ARBA" id="ARBA00022741"/>
    </source>
</evidence>
<dbReference type="RefSeq" id="WP_189907368.1">
    <property type="nucleotide sequence ID" value="NZ_BNBC01000055.1"/>
</dbReference>
<dbReference type="InterPro" id="IPR029016">
    <property type="entry name" value="GAF-like_dom_sf"/>
</dbReference>
<dbReference type="SMART" id="SM00331">
    <property type="entry name" value="PP2C_SIG"/>
    <property type="match status" value="1"/>
</dbReference>
<evidence type="ECO:0000256" key="16">
    <source>
        <dbReference type="SAM" id="MobiDB-lite"/>
    </source>
</evidence>
<comment type="catalytic activity">
    <reaction evidence="12">
        <text>O-phospho-L-seryl-[protein] + H2O = L-seryl-[protein] + phosphate</text>
        <dbReference type="Rhea" id="RHEA:20629"/>
        <dbReference type="Rhea" id="RHEA-COMP:9863"/>
        <dbReference type="Rhea" id="RHEA-COMP:11604"/>
        <dbReference type="ChEBI" id="CHEBI:15377"/>
        <dbReference type="ChEBI" id="CHEBI:29999"/>
        <dbReference type="ChEBI" id="CHEBI:43474"/>
        <dbReference type="ChEBI" id="CHEBI:83421"/>
        <dbReference type="EC" id="3.1.3.16"/>
    </reaction>
</comment>
<evidence type="ECO:0000259" key="17">
    <source>
        <dbReference type="PROSITE" id="PS50112"/>
    </source>
</evidence>
<keyword evidence="9" id="KW-0460">Magnesium</keyword>
<keyword evidence="19" id="KW-1185">Reference proteome</keyword>
<dbReference type="GO" id="GO:0016301">
    <property type="term" value="F:kinase activity"/>
    <property type="evidence" value="ECO:0007669"/>
    <property type="project" value="UniProtKB-KW"/>
</dbReference>
<sequence>MSAASAALEPDFPLAVLHDLGTGVLTIDPEGRITYANPWAERLLDRPAERMLGEDAHELLHRRLDGSPVPREECLMRIPLEDGRSAQQGSEEFFLRADGTTVPIIWTTTPLLIQGRRAGLVVVFNDFSMYRAAEEQAAAHTAALEELTARLNLLADVSSVLMSTLDASGRMRRLLRVLVPGLGDWASVALCSERSGTLERVAVLSPGHPRRARRLEGSLPLLSSASREAVERLIAADEPVVLTAEELLDPQAPLAATHGKLFERLGGHSAVVVPLCARRNRYGMLTVGRAEDSPAPAKAEIRLLADIGRRVGLVLDNTRLYQEQRNVAETMQRQLLAPLPQVDHLRMAARYLPAQSAMEIGGDWYDAFLLAEGVMALVIGDVVGHDLKAAAHMAEVRNMLRALAWDHQKPPSLIMCRLDEAVTNTSDAPMATLVFARIEGPEGGPWRLNWVNAGHPPPLLVTRDGDTRFLTAGHGPLIGMSATLHLGLSWPDAYEYLPPESTLLLYTDGLVESRGRPIDLGMATLRHHASVLARRLTEKTVDDFCDALLERVRPSGDDAALLALRLPATGAGAPGDVSPPPPPQSPFTSPATPDRAAPGSVQEDAPVEDPTSRVREE</sequence>
<dbReference type="PANTHER" id="PTHR43156">
    <property type="entry name" value="STAGE II SPORULATION PROTEIN E-RELATED"/>
    <property type="match status" value="1"/>
</dbReference>
<evidence type="ECO:0000256" key="14">
    <source>
        <dbReference type="ARBA" id="ARBA00075117"/>
    </source>
</evidence>
<keyword evidence="7" id="KW-0378">Hydrolase</keyword>
<dbReference type="InterPro" id="IPR036457">
    <property type="entry name" value="PPM-type-like_dom_sf"/>
</dbReference>
<keyword evidence="10" id="KW-0904">Protein phosphatase</keyword>
<dbReference type="InterPro" id="IPR000014">
    <property type="entry name" value="PAS"/>
</dbReference>
<dbReference type="NCBIfam" id="TIGR00229">
    <property type="entry name" value="sensory_box"/>
    <property type="match status" value="1"/>
</dbReference>
<dbReference type="EC" id="3.1.3.16" evidence="1"/>
<evidence type="ECO:0000256" key="11">
    <source>
        <dbReference type="ARBA" id="ARBA00023211"/>
    </source>
</evidence>
<dbReference type="Pfam" id="PF07228">
    <property type="entry name" value="SpoIIE"/>
    <property type="match status" value="1"/>
</dbReference>
<dbReference type="Gene3D" id="3.30.450.20">
    <property type="entry name" value="PAS domain"/>
    <property type="match status" value="1"/>
</dbReference>
<dbReference type="GO" id="GO:0005524">
    <property type="term" value="F:ATP binding"/>
    <property type="evidence" value="ECO:0007669"/>
    <property type="project" value="UniProtKB-KW"/>
</dbReference>
<evidence type="ECO:0000256" key="3">
    <source>
        <dbReference type="ARBA" id="ARBA00022679"/>
    </source>
</evidence>